<sequence>MTATILVNGEPARHRPGLTVTELLESRGLQSMSVAVALNGAVVHREEWAGTVVPSGGEVEILTPMQGG</sequence>
<dbReference type="NCBIfam" id="TIGR01683">
    <property type="entry name" value="thiS"/>
    <property type="match status" value="1"/>
</dbReference>
<gene>
    <name evidence="1" type="ORF">VV02_15990</name>
</gene>
<dbReference type="SUPFAM" id="SSF54285">
    <property type="entry name" value="MoaD/ThiS"/>
    <property type="match status" value="1"/>
</dbReference>
<dbReference type="OrthoDB" id="163636at2"/>
<dbReference type="InterPro" id="IPR012675">
    <property type="entry name" value="Beta-grasp_dom_sf"/>
</dbReference>
<name>A0A0K1JKA6_9MICO</name>
<keyword evidence="2" id="KW-1185">Reference proteome</keyword>
<reference evidence="1 2" key="1">
    <citation type="submission" date="2015-03" db="EMBL/GenBank/DDBJ databases">
        <title>Luteipulveratus halotolerans sp. nov., a novel actinobacterium (Dermacoccaceae) from Sarawak, Malaysia.</title>
        <authorList>
            <person name="Juboi H."/>
            <person name="Basik A."/>
            <person name="Shamsul S.S."/>
            <person name="Arnold P."/>
            <person name="Schmitt E.K."/>
            <person name="Sanglier J.-J."/>
            <person name="Yeo T."/>
        </authorList>
    </citation>
    <scope>NUCLEOTIDE SEQUENCE [LARGE SCALE GENOMIC DNA]</scope>
    <source>
        <strain evidence="1 2">MN07-A0370</strain>
    </source>
</reference>
<dbReference type="CDD" id="cd00565">
    <property type="entry name" value="Ubl_ThiS"/>
    <property type="match status" value="1"/>
</dbReference>
<dbReference type="InterPro" id="IPR016155">
    <property type="entry name" value="Mopterin_synth/thiamin_S_b"/>
</dbReference>
<dbReference type="Pfam" id="PF02597">
    <property type="entry name" value="ThiS"/>
    <property type="match status" value="1"/>
</dbReference>
<dbReference type="Gene3D" id="3.10.20.30">
    <property type="match status" value="1"/>
</dbReference>
<dbReference type="KEGG" id="lmoi:VV02_15990"/>
<dbReference type="EMBL" id="CP011112">
    <property type="protein sequence ID" value="AKU17010.1"/>
    <property type="molecule type" value="Genomic_DNA"/>
</dbReference>
<dbReference type="AlphaFoldDB" id="A0A0K1JKA6"/>
<dbReference type="PANTHER" id="PTHR34472:SF1">
    <property type="entry name" value="SULFUR CARRIER PROTEIN THIS"/>
    <property type="match status" value="1"/>
</dbReference>
<dbReference type="RefSeq" id="WP_052593013.1">
    <property type="nucleotide sequence ID" value="NZ_CP011112.1"/>
</dbReference>
<organism evidence="1 2">
    <name type="scientific">Luteipulveratus mongoliensis</name>
    <dbReference type="NCBI Taxonomy" id="571913"/>
    <lineage>
        <taxon>Bacteria</taxon>
        <taxon>Bacillati</taxon>
        <taxon>Actinomycetota</taxon>
        <taxon>Actinomycetes</taxon>
        <taxon>Micrococcales</taxon>
        <taxon>Dermacoccaceae</taxon>
        <taxon>Luteipulveratus</taxon>
    </lineage>
</organism>
<dbReference type="STRING" id="571913.VV02_15990"/>
<evidence type="ECO:0000313" key="2">
    <source>
        <dbReference type="Proteomes" id="UP000066480"/>
    </source>
</evidence>
<evidence type="ECO:0000313" key="1">
    <source>
        <dbReference type="EMBL" id="AKU17010.1"/>
    </source>
</evidence>
<dbReference type="Proteomes" id="UP000066480">
    <property type="component" value="Chromosome"/>
</dbReference>
<evidence type="ECO:0008006" key="3">
    <source>
        <dbReference type="Google" id="ProtNLM"/>
    </source>
</evidence>
<protein>
    <recommendedName>
        <fullName evidence="3">Thiamine biosynthesis protein ThiS</fullName>
    </recommendedName>
</protein>
<accession>A0A0K1JKA6</accession>
<dbReference type="InterPro" id="IPR003749">
    <property type="entry name" value="ThiS/MoaD-like"/>
</dbReference>
<proteinExistence type="predicted"/>
<dbReference type="PANTHER" id="PTHR34472">
    <property type="entry name" value="SULFUR CARRIER PROTEIN THIS"/>
    <property type="match status" value="1"/>
</dbReference>
<dbReference type="InterPro" id="IPR010035">
    <property type="entry name" value="Thi_S"/>
</dbReference>